<name>A0A061RLF9_9CHLO</name>
<dbReference type="PANTHER" id="PTHR43752">
    <property type="entry name" value="BNR/ASP-BOX REPEAT FAMILY PROTEIN"/>
    <property type="match status" value="1"/>
</dbReference>
<evidence type="ECO:0000313" key="2">
    <source>
        <dbReference type="EMBL" id="JAC71579.1"/>
    </source>
</evidence>
<dbReference type="PANTHER" id="PTHR43752:SF2">
    <property type="entry name" value="BNR_ASP-BOX REPEAT FAMILY PROTEIN"/>
    <property type="match status" value="1"/>
</dbReference>
<gene>
    <name evidence="2" type="ORF">TSPGSL018_1567</name>
</gene>
<dbReference type="Pfam" id="PF13088">
    <property type="entry name" value="BNR_2"/>
    <property type="match status" value="1"/>
</dbReference>
<dbReference type="CDD" id="cd15482">
    <property type="entry name" value="Sialidase_non-viral"/>
    <property type="match status" value="1"/>
</dbReference>
<dbReference type="InterPro" id="IPR036278">
    <property type="entry name" value="Sialidase_sf"/>
</dbReference>
<evidence type="ECO:0000259" key="1">
    <source>
        <dbReference type="Pfam" id="PF13088"/>
    </source>
</evidence>
<reference evidence="2" key="1">
    <citation type="submission" date="2014-05" db="EMBL/GenBank/DDBJ databases">
        <title>The transcriptome of the halophilic microalga Tetraselmis sp. GSL018 isolated from the Great Salt Lake, Utah.</title>
        <authorList>
            <person name="Jinkerson R.E."/>
            <person name="D'Adamo S."/>
            <person name="Posewitz M.C."/>
        </authorList>
    </citation>
    <scope>NUCLEOTIDE SEQUENCE</scope>
    <source>
        <strain evidence="2">GSL018</strain>
    </source>
</reference>
<feature type="domain" description="Sialidase" evidence="1">
    <location>
        <begin position="165"/>
        <end position="463"/>
    </location>
</feature>
<accession>A0A061RLF9</accession>
<protein>
    <submittedName>
        <fullName evidence="2">Bnr asp-box repeat family protein</fullName>
    </submittedName>
</protein>
<proteinExistence type="predicted"/>
<dbReference type="AlphaFoldDB" id="A0A061RLF9"/>
<organism evidence="2">
    <name type="scientific">Tetraselmis sp. GSL018</name>
    <dbReference type="NCBI Taxonomy" id="582737"/>
    <lineage>
        <taxon>Eukaryota</taxon>
        <taxon>Viridiplantae</taxon>
        <taxon>Chlorophyta</taxon>
        <taxon>core chlorophytes</taxon>
        <taxon>Chlorodendrophyceae</taxon>
        <taxon>Chlorodendrales</taxon>
        <taxon>Chlorodendraceae</taxon>
        <taxon>Tetraselmis</taxon>
    </lineage>
</organism>
<dbReference type="InterPro" id="IPR011040">
    <property type="entry name" value="Sialidase"/>
</dbReference>
<dbReference type="Gene3D" id="2.120.10.10">
    <property type="match status" value="1"/>
</dbReference>
<sequence>MVKVLSVFVSLRNWSLISLFILRQTRPRELEKFRPLNTYGDLAVAVDKEIARTQRSKGLRAIEDVYETEMPTGKAAIKLLDGDIHSRKARVFTLPAFFIDYLKNLDLETERLQIHTHEYEAEAAETIHQELQGSSAIVQEKLIIEEGRRKTRMQHASTIVEVQHGELLAAWFGGRWEQEADVGIWMSRFKDGMWSLDAWEVVKSQDGLPCWNPVLLHLPDIGETVLFYKVGKNTVAWKPHMIRSYDNGRTWGEPEDLKCASSQKLGRCLGPAKNKLVVLKNGTWLAGCSDEPEQANWTTHVELSHDRGRTWLRQPKVDFDGSVLQPTVFEVQDGLMMLMRSKHGFIVRSRSRKGSYGAKWEPGVTTDIKNPNSGIDAVTLSDGRIILVFNPLLHARCVLAVAVSEDGGMTFNRVVQLEEAKQSVTIAAECQDPDRPAHVRPWADLPEYSYPAVIQSSDGLIHITYSFSYFGYEKRCSGRENIKHVILDPRHIHWQEAGL</sequence>
<dbReference type="SUPFAM" id="SSF50939">
    <property type="entry name" value="Sialidases"/>
    <property type="match status" value="1"/>
</dbReference>
<dbReference type="EMBL" id="GBEZ01014500">
    <property type="protein sequence ID" value="JAC71579.1"/>
    <property type="molecule type" value="Transcribed_RNA"/>
</dbReference>